<keyword evidence="2" id="KW-1185">Reference proteome</keyword>
<dbReference type="Gene3D" id="3.40.47.10">
    <property type="match status" value="1"/>
</dbReference>
<dbReference type="KEGG" id="same:SAMCFNEI73_Ch2920"/>
<protein>
    <submittedName>
        <fullName evidence="1">Uncharacterized protein</fullName>
    </submittedName>
</protein>
<evidence type="ECO:0000313" key="2">
    <source>
        <dbReference type="Proteomes" id="UP000182306"/>
    </source>
</evidence>
<sequence length="71" mass="7638">MPEAFICGAHPYEPLWDISIVRCFASPKLRAAFRVDSLPETADNVFEDFGVSRADLQAVAAGNQARGAAAK</sequence>
<dbReference type="EMBL" id="CP013107">
    <property type="protein sequence ID" value="APG92193.1"/>
    <property type="molecule type" value="Genomic_DNA"/>
</dbReference>
<gene>
    <name evidence="1" type="ORF">SAMCFNEI73_Ch2920</name>
</gene>
<accession>A0A1L3LQ87</accession>
<dbReference type="AlphaFoldDB" id="A0A1L3LQ87"/>
<proteinExistence type="predicted"/>
<organism evidence="1 2">
    <name type="scientific">Sinorhizobium americanum</name>
    <dbReference type="NCBI Taxonomy" id="194963"/>
    <lineage>
        <taxon>Bacteria</taxon>
        <taxon>Pseudomonadati</taxon>
        <taxon>Pseudomonadota</taxon>
        <taxon>Alphaproteobacteria</taxon>
        <taxon>Hyphomicrobiales</taxon>
        <taxon>Rhizobiaceae</taxon>
        <taxon>Sinorhizobium/Ensifer group</taxon>
        <taxon>Sinorhizobium</taxon>
    </lineage>
</organism>
<evidence type="ECO:0000313" key="1">
    <source>
        <dbReference type="EMBL" id="APG92193.1"/>
    </source>
</evidence>
<reference evidence="1 2" key="1">
    <citation type="submission" date="2015-10" db="EMBL/GenBank/DDBJ databases">
        <title>Genomic differences between typical nodule nitrogen-fixing rhizobial strains and those coming from bean seeds.</title>
        <authorList>
            <person name="Peralta H."/>
            <person name="Aguilar-Vera A."/>
            <person name="Diaz R."/>
            <person name="Mora Y."/>
            <person name="Martinez-Batallar G."/>
            <person name="Salazar E."/>
            <person name="Vargas-Lagunas C."/>
            <person name="Encarnacion S."/>
            <person name="Girard L."/>
            <person name="Mora J."/>
        </authorList>
    </citation>
    <scope>NUCLEOTIDE SEQUENCE [LARGE SCALE GENOMIC DNA]</scope>
    <source>
        <strain evidence="1 2">CFNEI 73</strain>
    </source>
</reference>
<dbReference type="Proteomes" id="UP000182306">
    <property type="component" value="Chromosome"/>
</dbReference>
<dbReference type="STRING" id="194963.SAMCFNEI73_Ch2920"/>
<dbReference type="RefSeq" id="WP_037387814.1">
    <property type="nucleotide sequence ID" value="NZ_CP013107.1"/>
</dbReference>
<dbReference type="InterPro" id="IPR016039">
    <property type="entry name" value="Thiolase-like"/>
</dbReference>
<dbReference type="GO" id="GO:0016746">
    <property type="term" value="F:acyltransferase activity"/>
    <property type="evidence" value="ECO:0007669"/>
    <property type="project" value="InterPro"/>
</dbReference>
<name>A0A1L3LQ87_9HYPH</name>